<dbReference type="OrthoDB" id="4526039at2759"/>
<keyword evidence="3" id="KW-1185">Reference proteome</keyword>
<evidence type="ECO:0000313" key="3">
    <source>
        <dbReference type="Proteomes" id="UP000813385"/>
    </source>
</evidence>
<protein>
    <submittedName>
        <fullName evidence="2">Uncharacterized protein</fullName>
    </submittedName>
</protein>
<evidence type="ECO:0000313" key="2">
    <source>
        <dbReference type="EMBL" id="KAH7347402.1"/>
    </source>
</evidence>
<evidence type="ECO:0000256" key="1">
    <source>
        <dbReference type="SAM" id="SignalP"/>
    </source>
</evidence>
<accession>A0A8K0WYZ6</accession>
<feature type="signal peptide" evidence="1">
    <location>
        <begin position="1"/>
        <end position="22"/>
    </location>
</feature>
<feature type="chain" id="PRO_5035477506" evidence="1">
    <location>
        <begin position="23"/>
        <end position="309"/>
    </location>
</feature>
<keyword evidence="1" id="KW-0732">Signal</keyword>
<comment type="caution">
    <text evidence="2">The sequence shown here is derived from an EMBL/GenBank/DDBJ whole genome shotgun (WGS) entry which is preliminary data.</text>
</comment>
<dbReference type="AlphaFoldDB" id="A0A8K0WYZ6"/>
<organism evidence="2 3">
    <name type="scientific">Plectosphaerella cucumerina</name>
    <dbReference type="NCBI Taxonomy" id="40658"/>
    <lineage>
        <taxon>Eukaryota</taxon>
        <taxon>Fungi</taxon>
        <taxon>Dikarya</taxon>
        <taxon>Ascomycota</taxon>
        <taxon>Pezizomycotina</taxon>
        <taxon>Sordariomycetes</taxon>
        <taxon>Hypocreomycetidae</taxon>
        <taxon>Glomerellales</taxon>
        <taxon>Plectosphaerellaceae</taxon>
        <taxon>Plectosphaerella</taxon>
    </lineage>
</organism>
<gene>
    <name evidence="2" type="ORF">B0T11DRAFT_322167</name>
</gene>
<name>A0A8K0WYZ6_9PEZI</name>
<dbReference type="EMBL" id="JAGPXD010000007">
    <property type="protein sequence ID" value="KAH7347402.1"/>
    <property type="molecule type" value="Genomic_DNA"/>
</dbReference>
<reference evidence="2" key="1">
    <citation type="journal article" date="2021" name="Nat. Commun.">
        <title>Genetic determinants of endophytism in the Arabidopsis root mycobiome.</title>
        <authorList>
            <person name="Mesny F."/>
            <person name="Miyauchi S."/>
            <person name="Thiergart T."/>
            <person name="Pickel B."/>
            <person name="Atanasova L."/>
            <person name="Karlsson M."/>
            <person name="Huettel B."/>
            <person name="Barry K.W."/>
            <person name="Haridas S."/>
            <person name="Chen C."/>
            <person name="Bauer D."/>
            <person name="Andreopoulos W."/>
            <person name="Pangilinan J."/>
            <person name="LaButti K."/>
            <person name="Riley R."/>
            <person name="Lipzen A."/>
            <person name="Clum A."/>
            <person name="Drula E."/>
            <person name="Henrissat B."/>
            <person name="Kohler A."/>
            <person name="Grigoriev I.V."/>
            <person name="Martin F.M."/>
            <person name="Hacquard S."/>
        </authorList>
    </citation>
    <scope>NUCLEOTIDE SEQUENCE</scope>
    <source>
        <strain evidence="2">MPI-CAGE-AT-0016</strain>
    </source>
</reference>
<sequence>MYTTGAALATLLLACTIKTGAAQNQTAPWSSGVGDYDVADSFRQPANATGQFSVPSVDLTKPWPGNDSFGDDWEIYAATFSEIDTGDSTVSFPSSQWLLIPEDSFEGDEIDEGWTVCSYPFSRYLWFRESLEEAQDDDDGDCGGVIPQDCIDELVARTDAAEKCDDWFKGPDVESCNGLTHNVEFGFTISNSAFWDITEDIGRRVPSDNGTSVPLFRTTIPDAPQDNQTSIDLTYDQAVSNVVPYLMSYKYRDGDTVHSHTVFKCVRGNNIAEGSREPESVGDIRSGGSSMRVPAAMLLSLMTVFALWV</sequence>
<dbReference type="Proteomes" id="UP000813385">
    <property type="component" value="Unassembled WGS sequence"/>
</dbReference>
<proteinExistence type="predicted"/>